<feature type="region of interest" description="Disordered" evidence="1">
    <location>
        <begin position="157"/>
        <end position="204"/>
    </location>
</feature>
<proteinExistence type="predicted"/>
<reference evidence="2" key="1">
    <citation type="submission" date="2022-08" db="UniProtKB">
        <authorList>
            <consortium name="EnsemblMetazoa"/>
        </authorList>
    </citation>
    <scope>IDENTIFICATION</scope>
    <source>
        <strain evidence="2">EBRO</strain>
    </source>
</reference>
<sequence>MLKFCKSTCLDKGLSRRLFVRSPGILFCCLLARRPGKKPDTVRYVGTVVIEQVTGRTACSGRMTLFPRVPVPTFPITKMLSAGSATPGADGKQQSPQTCSPRTAASASATGGNSSSQPPNSAGTTTVAMNNPTAVKLGIMDVPKALQDGEKFIKWDEKHRTGNVKPHDRSNTHNDLFPSPDQDTIGSREGRCGPGVPGTIVSKP</sequence>
<dbReference type="EnsemblMetazoa" id="AATE018651-RA">
    <property type="protein sequence ID" value="AATE018651-PA.1"/>
    <property type="gene ID" value="AATE018651"/>
</dbReference>
<feature type="compositionally biased region" description="Polar residues" evidence="1">
    <location>
        <begin position="117"/>
        <end position="127"/>
    </location>
</feature>
<name>A0A182JID7_ANOAO</name>
<accession>A0A182JID7</accession>
<feature type="compositionally biased region" description="Polar residues" evidence="1">
    <location>
        <begin position="92"/>
        <end position="101"/>
    </location>
</feature>
<feature type="compositionally biased region" description="Low complexity" evidence="1">
    <location>
        <begin position="103"/>
        <end position="116"/>
    </location>
</feature>
<feature type="compositionally biased region" description="Basic and acidic residues" evidence="1">
    <location>
        <begin position="157"/>
        <end position="172"/>
    </location>
</feature>
<dbReference type="VEuPathDB" id="VectorBase:AATE018651"/>
<evidence type="ECO:0000256" key="1">
    <source>
        <dbReference type="SAM" id="MobiDB-lite"/>
    </source>
</evidence>
<protein>
    <submittedName>
        <fullName evidence="2">Uncharacterized protein</fullName>
    </submittedName>
</protein>
<evidence type="ECO:0000313" key="2">
    <source>
        <dbReference type="EnsemblMetazoa" id="AATE018651-PA.1"/>
    </source>
</evidence>
<organism evidence="2">
    <name type="scientific">Anopheles atroparvus</name>
    <name type="common">European mosquito</name>
    <dbReference type="NCBI Taxonomy" id="41427"/>
    <lineage>
        <taxon>Eukaryota</taxon>
        <taxon>Metazoa</taxon>
        <taxon>Ecdysozoa</taxon>
        <taxon>Arthropoda</taxon>
        <taxon>Hexapoda</taxon>
        <taxon>Insecta</taxon>
        <taxon>Pterygota</taxon>
        <taxon>Neoptera</taxon>
        <taxon>Endopterygota</taxon>
        <taxon>Diptera</taxon>
        <taxon>Nematocera</taxon>
        <taxon>Culicoidea</taxon>
        <taxon>Culicidae</taxon>
        <taxon>Anophelinae</taxon>
        <taxon>Anopheles</taxon>
    </lineage>
</organism>
<feature type="region of interest" description="Disordered" evidence="1">
    <location>
        <begin position="80"/>
        <end position="127"/>
    </location>
</feature>
<dbReference type="AlphaFoldDB" id="A0A182JID7"/>